<sequence>MFVLADLEGHILRDRKRGVARVEEIGLSDKPLSLYYKRLRQKANARASLSAMKFVVLAACVLAAVSATYIPPSKRVLREAEQLTGLELVEYVNKAQNLFKTSLSPRFAQYPDEIKKRLMGSKHVAIPEEFRVNEKTHDDIEDAAIPDSFDARTNWPQCPSILSIRDQSSCGSCWAFGAAEAMTDRICIASKGKEQFTISADDILSCCGMVCGNGCEGGYPLQAWKYWVKHGVVTGSNYTMKAGCKPYPYAPCEHHDNATRYQPCPSDIYPTNKCEHSCQAGYPTSYENDKHYGATAYAVSRKVADIQKEIMTNGPVEVSYNVYEDFEHYTGGIYVHTAGQMLGGHAVKMIGWGTENGTPYWICANSWNSDWGENGFFRIIRGLNECGIEAGVVAGEPKL</sequence>
<evidence type="ECO:0000256" key="1">
    <source>
        <dbReference type="ARBA" id="ARBA00008455"/>
    </source>
</evidence>
<keyword evidence="3" id="KW-0732">Signal</keyword>
<dbReference type="FunFam" id="3.90.70.10:FF:000031">
    <property type="entry name" value="Cathepsin B"/>
    <property type="match status" value="1"/>
</dbReference>
<dbReference type="InterPro" id="IPR025661">
    <property type="entry name" value="Pept_asp_AS"/>
</dbReference>
<dbReference type="InterPro" id="IPR038765">
    <property type="entry name" value="Papain-like_cys_pep_sf"/>
</dbReference>
<keyword evidence="8" id="KW-0325">Glycoprotein</keyword>
<comment type="caution">
    <text evidence="12">The sequence shown here is derived from an EMBL/GenBank/DDBJ whole genome shotgun (WGS) entry which is preliminary data.</text>
</comment>
<dbReference type="PROSITE" id="PS00139">
    <property type="entry name" value="THIOL_PROTEASE_CYS"/>
    <property type="match status" value="1"/>
</dbReference>
<evidence type="ECO:0000313" key="13">
    <source>
        <dbReference type="Proteomes" id="UP000024635"/>
    </source>
</evidence>
<dbReference type="SUPFAM" id="SSF54001">
    <property type="entry name" value="Cysteine proteinases"/>
    <property type="match status" value="1"/>
</dbReference>
<evidence type="ECO:0000259" key="11">
    <source>
        <dbReference type="SMART" id="SM00645"/>
    </source>
</evidence>
<dbReference type="InterPro" id="IPR000169">
    <property type="entry name" value="Pept_cys_AS"/>
</dbReference>
<evidence type="ECO:0000256" key="6">
    <source>
        <dbReference type="ARBA" id="ARBA00023145"/>
    </source>
</evidence>
<dbReference type="GO" id="GO:0006508">
    <property type="term" value="P:proteolysis"/>
    <property type="evidence" value="ECO:0007669"/>
    <property type="project" value="UniProtKB-KW"/>
</dbReference>
<feature type="transmembrane region" description="Helical" evidence="10">
    <location>
        <begin position="47"/>
        <end position="70"/>
    </location>
</feature>
<evidence type="ECO:0000313" key="12">
    <source>
        <dbReference type="EMBL" id="EYB87045.1"/>
    </source>
</evidence>
<dbReference type="EMBL" id="JARK01001605">
    <property type="protein sequence ID" value="EYB87045.1"/>
    <property type="molecule type" value="Genomic_DNA"/>
</dbReference>
<dbReference type="Proteomes" id="UP000024635">
    <property type="component" value="Unassembled WGS sequence"/>
</dbReference>
<keyword evidence="2" id="KW-0645">Protease</keyword>
<evidence type="ECO:0000256" key="5">
    <source>
        <dbReference type="ARBA" id="ARBA00022807"/>
    </source>
</evidence>
<dbReference type="PROSITE" id="PS00639">
    <property type="entry name" value="THIOL_PROTEASE_HIS"/>
    <property type="match status" value="1"/>
</dbReference>
<evidence type="ECO:0000256" key="4">
    <source>
        <dbReference type="ARBA" id="ARBA00022801"/>
    </source>
</evidence>
<comment type="similarity">
    <text evidence="1">Belongs to the peptidase C1 family.</text>
</comment>
<evidence type="ECO:0000256" key="10">
    <source>
        <dbReference type="SAM" id="Phobius"/>
    </source>
</evidence>
<dbReference type="InterPro" id="IPR025660">
    <property type="entry name" value="Pept_his_AS"/>
</dbReference>
<organism evidence="12 13">
    <name type="scientific">Ancylostoma ceylanicum</name>
    <dbReference type="NCBI Taxonomy" id="53326"/>
    <lineage>
        <taxon>Eukaryota</taxon>
        <taxon>Metazoa</taxon>
        <taxon>Ecdysozoa</taxon>
        <taxon>Nematoda</taxon>
        <taxon>Chromadorea</taxon>
        <taxon>Rhabditida</taxon>
        <taxon>Rhabditina</taxon>
        <taxon>Rhabditomorpha</taxon>
        <taxon>Strongyloidea</taxon>
        <taxon>Ancylostomatidae</taxon>
        <taxon>Ancylostomatinae</taxon>
        <taxon>Ancylostoma</taxon>
    </lineage>
</organism>
<gene>
    <name evidence="12" type="primary">Acey_s0269.g828</name>
    <name evidence="12" type="synonym">Acey-F57F5.1</name>
    <name evidence="12" type="ORF">Y032_0269g828</name>
</gene>
<dbReference type="CDD" id="cd02620">
    <property type="entry name" value="Peptidase_C1A_CathepsinB"/>
    <property type="match status" value="1"/>
</dbReference>
<dbReference type="Gene3D" id="3.90.70.10">
    <property type="entry name" value="Cysteine proteinases"/>
    <property type="match status" value="1"/>
</dbReference>
<dbReference type="STRING" id="53326.A0A016S8W8"/>
<dbReference type="OrthoDB" id="10058785at2759"/>
<keyword evidence="10" id="KW-0812">Transmembrane</keyword>
<dbReference type="InterPro" id="IPR000668">
    <property type="entry name" value="Peptidase_C1A_C"/>
</dbReference>
<evidence type="ECO:0000256" key="3">
    <source>
        <dbReference type="ARBA" id="ARBA00022729"/>
    </source>
</evidence>
<keyword evidence="13" id="KW-1185">Reference proteome</keyword>
<dbReference type="AlphaFoldDB" id="A0A016S8W8"/>
<keyword evidence="5" id="KW-0788">Thiol protease</keyword>
<keyword evidence="10" id="KW-1133">Transmembrane helix</keyword>
<keyword evidence="6" id="KW-0865">Zymogen</keyword>
<evidence type="ECO:0000256" key="7">
    <source>
        <dbReference type="ARBA" id="ARBA00023157"/>
    </source>
</evidence>
<dbReference type="SMART" id="SM00645">
    <property type="entry name" value="Pept_C1"/>
    <property type="match status" value="1"/>
</dbReference>
<reference evidence="13" key="1">
    <citation type="journal article" date="2015" name="Nat. Genet.">
        <title>The genome and transcriptome of the zoonotic hookworm Ancylostoma ceylanicum identify infection-specific gene families.</title>
        <authorList>
            <person name="Schwarz E.M."/>
            <person name="Hu Y."/>
            <person name="Antoshechkin I."/>
            <person name="Miller M.M."/>
            <person name="Sternberg P.W."/>
            <person name="Aroian R.V."/>
        </authorList>
    </citation>
    <scope>NUCLEOTIDE SEQUENCE</scope>
    <source>
        <strain evidence="13">HY135</strain>
    </source>
</reference>
<dbReference type="MEROPS" id="C01.A51"/>
<keyword evidence="7" id="KW-1015">Disulfide bond</keyword>
<proteinExistence type="inferred from homology"/>
<accession>A0A016S8W8</accession>
<comment type="function">
    <text evidence="9">Expression of the protease correlates with blood-feeding and suggests a role for the protease in blood digestion.</text>
</comment>
<dbReference type="GO" id="GO:0008234">
    <property type="term" value="F:cysteine-type peptidase activity"/>
    <property type="evidence" value="ECO:0007669"/>
    <property type="project" value="UniProtKB-KW"/>
</dbReference>
<evidence type="ECO:0000256" key="8">
    <source>
        <dbReference type="ARBA" id="ARBA00023180"/>
    </source>
</evidence>
<name>A0A016S8W8_9BILA</name>
<feature type="domain" description="Peptidase C1A papain C-terminal" evidence="11">
    <location>
        <begin position="145"/>
        <end position="396"/>
    </location>
</feature>
<dbReference type="Pfam" id="PF00112">
    <property type="entry name" value="Peptidase_C1"/>
    <property type="match status" value="1"/>
</dbReference>
<keyword evidence="10" id="KW-0472">Membrane</keyword>
<protein>
    <recommendedName>
        <fullName evidence="11">Peptidase C1A papain C-terminal domain-containing protein</fullName>
    </recommendedName>
</protein>
<dbReference type="InterPro" id="IPR013128">
    <property type="entry name" value="Peptidase_C1A"/>
</dbReference>
<evidence type="ECO:0000256" key="9">
    <source>
        <dbReference type="ARBA" id="ARBA00057399"/>
    </source>
</evidence>
<dbReference type="PROSITE" id="PS00640">
    <property type="entry name" value="THIOL_PROTEASE_ASN"/>
    <property type="match status" value="1"/>
</dbReference>
<evidence type="ECO:0000256" key="2">
    <source>
        <dbReference type="ARBA" id="ARBA00022670"/>
    </source>
</evidence>
<keyword evidence="4" id="KW-0378">Hydrolase</keyword>
<dbReference type="PANTHER" id="PTHR12411">
    <property type="entry name" value="CYSTEINE PROTEASE FAMILY C1-RELATED"/>
    <property type="match status" value="1"/>
</dbReference>
<dbReference type="PRINTS" id="PR00705">
    <property type="entry name" value="PAPAIN"/>
</dbReference>